<keyword evidence="2" id="KW-1185">Reference proteome</keyword>
<feature type="compositionally biased region" description="Acidic residues" evidence="1">
    <location>
        <begin position="160"/>
        <end position="171"/>
    </location>
</feature>
<evidence type="ECO:0000256" key="1">
    <source>
        <dbReference type="SAM" id="MobiDB-lite"/>
    </source>
</evidence>
<name>A0A914ZBG6_9BILA</name>
<dbReference type="Proteomes" id="UP000887577">
    <property type="component" value="Unplaced"/>
</dbReference>
<protein>
    <submittedName>
        <fullName evidence="3">Uncharacterized protein</fullName>
    </submittedName>
</protein>
<evidence type="ECO:0000313" key="3">
    <source>
        <dbReference type="WBParaSite" id="PSU_v2.g9267.t1"/>
    </source>
</evidence>
<accession>A0A914ZBG6</accession>
<evidence type="ECO:0000313" key="2">
    <source>
        <dbReference type="Proteomes" id="UP000887577"/>
    </source>
</evidence>
<feature type="compositionally biased region" description="Low complexity" evidence="1">
    <location>
        <begin position="72"/>
        <end position="88"/>
    </location>
</feature>
<feature type="compositionally biased region" description="Low complexity" evidence="1">
    <location>
        <begin position="124"/>
        <end position="142"/>
    </location>
</feature>
<organism evidence="2 3">
    <name type="scientific">Panagrolaimus superbus</name>
    <dbReference type="NCBI Taxonomy" id="310955"/>
    <lineage>
        <taxon>Eukaryota</taxon>
        <taxon>Metazoa</taxon>
        <taxon>Ecdysozoa</taxon>
        <taxon>Nematoda</taxon>
        <taxon>Chromadorea</taxon>
        <taxon>Rhabditida</taxon>
        <taxon>Tylenchina</taxon>
        <taxon>Panagrolaimomorpha</taxon>
        <taxon>Panagrolaimoidea</taxon>
        <taxon>Panagrolaimidae</taxon>
        <taxon>Panagrolaimus</taxon>
    </lineage>
</organism>
<reference evidence="3" key="1">
    <citation type="submission" date="2022-11" db="UniProtKB">
        <authorList>
            <consortium name="WormBaseParasite"/>
        </authorList>
    </citation>
    <scope>IDENTIFICATION</scope>
</reference>
<sequence length="230" mass="25697">MGLKDAMISLVGDFVQMNRNPEFRSKNELNKDAGTSETLGVPNYGSQRRHSLNITVGTEGPPETFVRPRTYSISGRDGVSSSSKSPNSSHKKEALKNRRFSAPCVLKEPPTFQLSSRRNRKTSETAATETTESTEINSIPSESFDRPRKPIIKKQKSEDFQESDSSDDSNENDFRHRRMKQNSPRLGNSGFFKNGSFRGENIIEEEPENENGGTSPACINSNVTIITTRF</sequence>
<feature type="compositionally biased region" description="Basic and acidic residues" evidence="1">
    <location>
        <begin position="22"/>
        <end position="31"/>
    </location>
</feature>
<proteinExistence type="predicted"/>
<dbReference type="WBParaSite" id="PSU_v2.g9267.t1">
    <property type="protein sequence ID" value="PSU_v2.g9267.t1"/>
    <property type="gene ID" value="PSU_v2.g9267"/>
</dbReference>
<feature type="region of interest" description="Disordered" evidence="1">
    <location>
        <begin position="22"/>
        <end position="194"/>
    </location>
</feature>
<dbReference type="AlphaFoldDB" id="A0A914ZBG6"/>